<accession>A0ABM0MDK2</accession>
<evidence type="ECO:0000256" key="4">
    <source>
        <dbReference type="ARBA" id="ARBA00023163"/>
    </source>
</evidence>
<proteinExistence type="predicted"/>
<dbReference type="InterPro" id="IPR036638">
    <property type="entry name" value="HLH_DNA-bd_sf"/>
</dbReference>
<keyword evidence="4" id="KW-0804">Transcription</keyword>
<feature type="region of interest" description="Disordered" evidence="7">
    <location>
        <begin position="585"/>
        <end position="606"/>
    </location>
</feature>
<dbReference type="Pfam" id="PF00010">
    <property type="entry name" value="HLH"/>
    <property type="match status" value="1"/>
</dbReference>
<keyword evidence="3" id="KW-0238">DNA-binding</keyword>
<evidence type="ECO:0000256" key="2">
    <source>
        <dbReference type="ARBA" id="ARBA00023015"/>
    </source>
</evidence>
<dbReference type="PANTHER" id="PTHR15741:SF37">
    <property type="entry name" value="LD38259P"/>
    <property type="match status" value="1"/>
</dbReference>
<evidence type="ECO:0000256" key="7">
    <source>
        <dbReference type="SAM" id="MobiDB-lite"/>
    </source>
</evidence>
<evidence type="ECO:0000313" key="9">
    <source>
        <dbReference type="Proteomes" id="UP000694865"/>
    </source>
</evidence>
<dbReference type="SMART" id="SM00353">
    <property type="entry name" value="HLH"/>
    <property type="match status" value="1"/>
</dbReference>
<evidence type="ECO:0000256" key="1">
    <source>
        <dbReference type="ARBA" id="ARBA00004123"/>
    </source>
</evidence>
<dbReference type="Proteomes" id="UP000694865">
    <property type="component" value="Unplaced"/>
</dbReference>
<organism evidence="9 10">
    <name type="scientific">Saccoglossus kowalevskii</name>
    <name type="common">Acorn worm</name>
    <dbReference type="NCBI Taxonomy" id="10224"/>
    <lineage>
        <taxon>Eukaryota</taxon>
        <taxon>Metazoa</taxon>
        <taxon>Hemichordata</taxon>
        <taxon>Enteropneusta</taxon>
        <taxon>Harrimaniidae</taxon>
        <taxon>Saccoglossus</taxon>
    </lineage>
</organism>
<reference evidence="10" key="1">
    <citation type="submission" date="2025-08" db="UniProtKB">
        <authorList>
            <consortium name="RefSeq"/>
        </authorList>
    </citation>
    <scope>IDENTIFICATION</scope>
    <source>
        <tissue evidence="10">Testes</tissue>
    </source>
</reference>
<dbReference type="CDD" id="cd11405">
    <property type="entry name" value="bHLHzip_MLXIP_like"/>
    <property type="match status" value="1"/>
</dbReference>
<feature type="domain" description="BHLH" evidence="8">
    <location>
        <begin position="885"/>
        <end position="939"/>
    </location>
</feature>
<dbReference type="PANTHER" id="PTHR15741">
    <property type="entry name" value="BASIC HELIX-LOOP-HELIX ZIP TRANSCRIPTION FACTOR"/>
    <property type="match status" value="1"/>
</dbReference>
<dbReference type="CDD" id="cd21739">
    <property type="entry name" value="NES2-NLS_ChREBP-like"/>
    <property type="match status" value="1"/>
</dbReference>
<keyword evidence="5" id="KW-0539">Nucleus</keyword>
<dbReference type="SUPFAM" id="SSF47459">
    <property type="entry name" value="HLH, helix-loop-helix DNA-binding domain"/>
    <property type="match status" value="1"/>
</dbReference>
<keyword evidence="6" id="KW-0175">Coiled coil</keyword>
<comment type="subcellular location">
    <subcellularLocation>
        <location evidence="1">Nucleus</location>
    </subcellularLocation>
</comment>
<evidence type="ECO:0000259" key="8">
    <source>
        <dbReference type="PROSITE" id="PS50888"/>
    </source>
</evidence>
<sequence>MYANENIASHIKYGGYAGCNEFSCYVLECVDKLPVGSEKYIDYMDQNYFMFSFDDVTMAGSPKCDEPEPETRRKSETIHSGHFMVSDVHDKGYDFSKATTNTFKDYNFVAQKAAASNVSQIDASLSRLFECLTIAFSGKVVSPKWKTFKGMKLSMKDKIRLNNAIWRAWHIQFKQNKNPIVCQFATPHTDHVHASPQAVVIEGKYWKRTLETVVQEYKRWRVYYKERNDLDCIDEDLQELKNHEEFLERLKESENSSRLFYPIPTTSTVQPVPSPMLVEEQDLLNEFTDTLFSSLNQPFAFPNPREIDFLEKIQNSASNAPPGMFVFMGNNYGYNGVNLLQDNLLQPQQQQQQQQQQQIQLQSQQQIAGGSGNMGFQSQFTNLPGSLDDAINSLASESSGSVQQQQSLSLPCSPVSTSAPQQFVSGISIPSTVTSSSMMSQSAMASSPPCNLAAALAMNLPLNPLAAQIAQAIQLSQPTTTSNIQAKPVTFRTVATQPSSLLSQTPPVQTSKMSSFLPANLNFTSQPPLQQVSTGSFTLPQQQLPQEVQTSPGLTYSTIDQTQSQMLSLFQPTLINVSADQNQTFTQTQTQQPLFSPSDKKPTTKDLLAQSRTPSTAAASLTFPSSTISQPSQILQELNQLNQSAPAMLQPIVATATSSVPPTTTATVTRTRRGSGGSSQSSPKNKISPMRPKQPINIAPAPPPSISTAVSTPNTVNTSSQASNNTFLAQLLTTGNYPGRNMTVHQTSSSQALILQPIKTEFSSMPTACALVSSTSIPIPTTQPNFVLASASGSQLSDLPSGSLLVSTEIPTKVSSAVNVKLSSSTTSQPEVVTTSTPSTAVKVSDSASSYLISSKSMITDMPKSIPMDTPEEKFSLADEEPNDSKKANHQNAEQKRRVNIKAGFDTLQTIIPALVQNPNQKISKAAMLQKAVDYTNKLKHERTQRQNEAALLRREIDSLNAAINETQAKLPATGVPVTKQRFDQMRDMFDDYVRTRTGQNWKFWIFSIIIRPLFESYNGMVSTASIDELCRTVLAWSEQHCALTALRPSVLPSLTQLSTTTSILSDPSLVPEQAAQAVKKQPGNQ</sequence>
<keyword evidence="9" id="KW-1185">Reference proteome</keyword>
<dbReference type="InterPro" id="IPR052207">
    <property type="entry name" value="Max-like/E-box_TFs"/>
</dbReference>
<feature type="region of interest" description="Disordered" evidence="7">
    <location>
        <begin position="654"/>
        <end position="719"/>
    </location>
</feature>
<protein>
    <submittedName>
        <fullName evidence="10">MLX-interacting protein-like</fullName>
    </submittedName>
</protein>
<dbReference type="InterPro" id="IPR011598">
    <property type="entry name" value="bHLH_dom"/>
</dbReference>
<evidence type="ECO:0000256" key="5">
    <source>
        <dbReference type="ARBA" id="ARBA00023242"/>
    </source>
</evidence>
<keyword evidence="2" id="KW-0805">Transcription regulation</keyword>
<feature type="region of interest" description="Disordered" evidence="7">
    <location>
        <begin position="875"/>
        <end position="895"/>
    </location>
</feature>
<evidence type="ECO:0000256" key="3">
    <source>
        <dbReference type="ARBA" id="ARBA00023125"/>
    </source>
</evidence>
<name>A0ABM0MDK2_SACKO</name>
<dbReference type="PROSITE" id="PS50888">
    <property type="entry name" value="BHLH"/>
    <property type="match status" value="1"/>
</dbReference>
<dbReference type="RefSeq" id="XP_006818093.1">
    <property type="nucleotide sequence ID" value="XM_006818030.1"/>
</dbReference>
<dbReference type="Gene3D" id="4.10.280.10">
    <property type="entry name" value="Helix-loop-helix DNA-binding domain"/>
    <property type="match status" value="1"/>
</dbReference>
<evidence type="ECO:0000256" key="6">
    <source>
        <dbReference type="SAM" id="Coils"/>
    </source>
</evidence>
<feature type="coiled-coil region" evidence="6">
    <location>
        <begin position="943"/>
        <end position="970"/>
    </location>
</feature>
<feature type="compositionally biased region" description="Low complexity" evidence="7">
    <location>
        <begin position="654"/>
        <end position="669"/>
    </location>
</feature>
<gene>
    <name evidence="10" type="primary">LOC102805469</name>
</gene>
<dbReference type="GeneID" id="102805469"/>
<evidence type="ECO:0000313" key="10">
    <source>
        <dbReference type="RefSeq" id="XP_006818093.1"/>
    </source>
</evidence>